<sequence length="944" mass="109090">MFPTSDYHSVVPLMFCDTSNSNQIPMNWQNTSNTMNHQDNRYSSHDGYEQQHFSPALSMNDSDTDFQMWTPQNQKQQQQNFNHWMDPNVPRDYSGQQRSCTIRSNLDTDSSLINEKEQEMPYFSENQNGQIVEANQDENFQDSKLSSPSKRVFENMDQATSTSTNDQPDEEYAEVPPLGFYFPLIIRFADREPAHIENLTHEQLISLSQQAVHNVKLLEQDMRKLKKENERLVEELEAKAKKFGQNNVSTVSASTEVHLTDVLSPDGIVKYMEGCGLVFENNREWQDRGVPTEIRKTITKCEPERQQVQILELTASQLWFQSQKVKRKFSICACDYCCSDEENVNPVAEKELIVNEEKTGENTQAVTGSVEQQSEGDIPAELCDSAKKELLELEYNFNDAQEKIVNPVVDKELIANEETTRENTQASTERGTQQNEGEIYSDLRDSAEKVVTLPEFYPERMESRMYSFIGPDSLQNASQEETHESNDILNEASTKTSSFSGVVSLDRERLSEIASNEEMDQEVDEKTNEEKESHILNNSDYVSDKEETTKVMSLLEAVVGGEKEQIGDVMDTKAKKETQTANAGQKSAAKQQKKKAKNKNKNKNLKKKQEPSRNESKEDDKILEMAIKENEDFLIMKSMITQYFAFVGVVNFTYFGFIKKRESLHPFYDKILQFWQDDLAHVFDPEEDEVEGAVSVHLDQRIKRYSTQKTAEAKKLGEFYSYIRQMLKESLFTRHMVLKDMCFVLGKADVEKDEEYAQLYYEMVRDFYIWQPQVFDLRAANIEDLSFSDLEEKEKLFFVEVINAEAKAMSSTIFESKIFVKAKNKDAKLKIAYNIAISKLGKPKEWEAELTKELLQTRRDCWAKLEIATKDKSKYVSFYNTLLKVDSYILHTDMFMLNTMTALLAKEGKSQWILETTFMEAWFGFKCRPILYVGSDMELRRVAI</sequence>
<feature type="compositionally biased region" description="Low complexity" evidence="2">
    <location>
        <begin position="581"/>
        <end position="590"/>
    </location>
</feature>
<feature type="region of interest" description="Disordered" evidence="2">
    <location>
        <begin position="513"/>
        <end position="537"/>
    </location>
</feature>
<evidence type="ECO:0000256" key="2">
    <source>
        <dbReference type="SAM" id="MobiDB-lite"/>
    </source>
</evidence>
<keyword evidence="4" id="KW-1185">Reference proteome</keyword>
<feature type="region of interest" description="Disordered" evidence="2">
    <location>
        <begin position="568"/>
        <end position="621"/>
    </location>
</feature>
<feature type="compositionally biased region" description="Basic and acidic residues" evidence="2">
    <location>
        <begin position="607"/>
        <end position="621"/>
    </location>
</feature>
<feature type="coiled-coil region" evidence="1">
    <location>
        <begin position="208"/>
        <end position="246"/>
    </location>
</feature>
<proteinExistence type="predicted"/>
<dbReference type="Proteomes" id="UP000829354">
    <property type="component" value="Chromosome X"/>
</dbReference>
<name>A0AAE9FJI7_CAEBR</name>
<dbReference type="EMBL" id="CP092625">
    <property type="protein sequence ID" value="UMM42834.1"/>
    <property type="molecule type" value="Genomic_DNA"/>
</dbReference>
<protein>
    <submittedName>
        <fullName evidence="3">Uncharacterized protein</fullName>
    </submittedName>
</protein>
<evidence type="ECO:0000256" key="1">
    <source>
        <dbReference type="SAM" id="Coils"/>
    </source>
</evidence>
<evidence type="ECO:0000313" key="3">
    <source>
        <dbReference type="EMBL" id="UMM42834.1"/>
    </source>
</evidence>
<reference evidence="3 4" key="1">
    <citation type="submission" date="2022-04" db="EMBL/GenBank/DDBJ databases">
        <title>Chromosome-level reference genomes for two strains of Caenorhabditis briggsae: an improved platform for comparative genomics.</title>
        <authorList>
            <person name="Stevens L."/>
            <person name="Andersen E."/>
        </authorList>
    </citation>
    <scope>NUCLEOTIDE SEQUENCE [LARGE SCALE GENOMIC DNA]</scope>
    <source>
        <strain evidence="3">VX34</strain>
        <tissue evidence="3">Whole-organism</tissue>
    </source>
</reference>
<feature type="region of interest" description="Disordered" evidence="2">
    <location>
        <begin position="416"/>
        <end position="445"/>
    </location>
</feature>
<evidence type="ECO:0000313" key="4">
    <source>
        <dbReference type="Proteomes" id="UP000829354"/>
    </source>
</evidence>
<feature type="compositionally biased region" description="Polar residues" evidence="2">
    <location>
        <begin position="422"/>
        <end position="436"/>
    </location>
</feature>
<feature type="compositionally biased region" description="Basic residues" evidence="2">
    <location>
        <begin position="591"/>
        <end position="606"/>
    </location>
</feature>
<accession>A0AAE9FJI7</accession>
<feature type="compositionally biased region" description="Polar residues" evidence="2">
    <location>
        <begin position="487"/>
        <end position="500"/>
    </location>
</feature>
<feature type="compositionally biased region" description="Basic and acidic residues" evidence="2">
    <location>
        <begin position="524"/>
        <end position="534"/>
    </location>
</feature>
<keyword evidence="1" id="KW-0175">Coiled coil</keyword>
<gene>
    <name evidence="3" type="ORF">L5515_018507</name>
</gene>
<feature type="region of interest" description="Disordered" evidence="2">
    <location>
        <begin position="476"/>
        <end position="500"/>
    </location>
</feature>
<organism evidence="3 4">
    <name type="scientific">Caenorhabditis briggsae</name>
    <dbReference type="NCBI Taxonomy" id="6238"/>
    <lineage>
        <taxon>Eukaryota</taxon>
        <taxon>Metazoa</taxon>
        <taxon>Ecdysozoa</taxon>
        <taxon>Nematoda</taxon>
        <taxon>Chromadorea</taxon>
        <taxon>Rhabditida</taxon>
        <taxon>Rhabditina</taxon>
        <taxon>Rhabditomorpha</taxon>
        <taxon>Rhabditoidea</taxon>
        <taxon>Rhabditidae</taxon>
        <taxon>Peloderinae</taxon>
        <taxon>Caenorhabditis</taxon>
    </lineage>
</organism>
<dbReference type="AlphaFoldDB" id="A0AAE9FJI7"/>
<feature type="compositionally biased region" description="Basic and acidic residues" evidence="2">
    <location>
        <begin position="568"/>
        <end position="578"/>
    </location>
</feature>